<dbReference type="EMBL" id="AP012167">
    <property type="protein sequence ID" value="BAN05722.1"/>
    <property type="molecule type" value="Genomic_DNA"/>
</dbReference>
<dbReference type="KEGG" id="lbk:LVISKB_0087"/>
<evidence type="ECO:0000313" key="3">
    <source>
        <dbReference type="Proteomes" id="UP000012042"/>
    </source>
</evidence>
<feature type="transmembrane region" description="Helical" evidence="1">
    <location>
        <begin position="38"/>
        <end position="61"/>
    </location>
</feature>
<keyword evidence="1" id="KW-0812">Transmembrane</keyword>
<feature type="transmembrane region" description="Helical" evidence="1">
    <location>
        <begin position="7"/>
        <end position="26"/>
    </location>
</feature>
<keyword evidence="1" id="KW-1133">Transmembrane helix</keyword>
<gene>
    <name evidence="2" type="ORF">LVISKB_0087</name>
</gene>
<dbReference type="Proteomes" id="UP000012042">
    <property type="component" value="Chromosome"/>
</dbReference>
<name>M5ABR0_LEVBR</name>
<evidence type="ECO:0000256" key="1">
    <source>
        <dbReference type="SAM" id="Phobius"/>
    </source>
</evidence>
<sequence length="64" mass="7465">MQMEQLLLRGTLTLFLYGIWVTWLWRLDHVFMIDDNPAIGEAIGLLLSGLGLLVWIVWSLAHWK</sequence>
<organism evidence="2 3">
    <name type="scientific">Levilactobacillus brevis KB290</name>
    <dbReference type="NCBI Taxonomy" id="1001583"/>
    <lineage>
        <taxon>Bacteria</taxon>
        <taxon>Bacillati</taxon>
        <taxon>Bacillota</taxon>
        <taxon>Bacilli</taxon>
        <taxon>Lactobacillales</taxon>
        <taxon>Lactobacillaceae</taxon>
        <taxon>Levilactobacillus</taxon>
    </lineage>
</organism>
<proteinExistence type="predicted"/>
<protein>
    <submittedName>
        <fullName evidence="2">Uncharacterized protein</fullName>
    </submittedName>
</protein>
<reference evidence="2 3" key="1">
    <citation type="journal article" date="2013" name="PLoS ONE">
        <title>Genomic Analysis by Deep Sequencing of the Probiotic Lactobacillus brevis KB290 Harboring Nine Plasmids Reveals Genomic Stability.</title>
        <authorList>
            <person name="Fukao M."/>
            <person name="Oshima K."/>
            <person name="Morita H."/>
            <person name="Toh H."/>
            <person name="Suda W."/>
            <person name="Kim S.W."/>
            <person name="Suzuki S."/>
            <person name="Yakabe T."/>
            <person name="Hattori M."/>
            <person name="Yajima N."/>
        </authorList>
    </citation>
    <scope>NUCLEOTIDE SEQUENCE [LARGE SCALE GENOMIC DNA]</scope>
    <source>
        <strain evidence="2 3">KB290</strain>
    </source>
</reference>
<accession>M5ABR0</accession>
<evidence type="ECO:0000313" key="2">
    <source>
        <dbReference type="EMBL" id="BAN05722.1"/>
    </source>
</evidence>
<dbReference type="AlphaFoldDB" id="M5ABR0"/>
<dbReference type="PATRIC" id="fig|1001583.3.peg.83"/>
<dbReference type="HOGENOM" id="CLU_2898480_0_0_9"/>
<keyword evidence="1" id="KW-0472">Membrane</keyword>